<evidence type="ECO:0000313" key="1">
    <source>
        <dbReference type="EMBL" id="MFB6491110.1"/>
    </source>
</evidence>
<dbReference type="Proteomes" id="UP000033636">
    <property type="component" value="Unassembled WGS sequence"/>
</dbReference>
<dbReference type="EMBL" id="JZWT02000021">
    <property type="protein sequence ID" value="MFB6491110.1"/>
    <property type="molecule type" value="Genomic_DNA"/>
</dbReference>
<gene>
    <name evidence="1" type="ORF">TU35_007720</name>
</gene>
<sequence length="104" mass="10985">MAGSAYRLYKALEDNGADIVMGTLGPLSGPELDVLAHIASTLRRAGAAAFALTHWEDAKLEALADAVIAVSGDWRLQVLKPTYASCRLDPRTAEVGCEGSRDKG</sequence>
<comment type="caution">
    <text evidence="1">The sequence shown here is derived from an EMBL/GenBank/DDBJ whole genome shotgun (WGS) entry which is preliminary data.</text>
</comment>
<name>A0ACC6V393_9CREN</name>
<accession>A0ACC6V393</accession>
<evidence type="ECO:0000313" key="2">
    <source>
        <dbReference type="Proteomes" id="UP000033636"/>
    </source>
</evidence>
<reference evidence="1" key="1">
    <citation type="submission" date="2024-07" db="EMBL/GenBank/DDBJ databases">
        <title>Metagenome and Metagenome-Assembled Genomes of Archaea from a hot spring from the geothermal field of Los Azufres, Mexico.</title>
        <authorList>
            <person name="Marin-Paredes R."/>
            <person name="Martinez-Romero E."/>
            <person name="Servin-Garciduenas L.E."/>
        </authorList>
    </citation>
    <scope>NUCLEOTIDE SEQUENCE</scope>
</reference>
<proteinExistence type="predicted"/>
<organism evidence="1 2">
    <name type="scientific">Thermoproteus sp. AZ2</name>
    <dbReference type="NCBI Taxonomy" id="1609232"/>
    <lineage>
        <taxon>Archaea</taxon>
        <taxon>Thermoproteota</taxon>
        <taxon>Thermoprotei</taxon>
        <taxon>Thermoproteales</taxon>
        <taxon>Thermoproteaceae</taxon>
        <taxon>Thermoproteus</taxon>
    </lineage>
</organism>
<protein>
    <submittedName>
        <fullName evidence="1">Uncharacterized protein</fullName>
    </submittedName>
</protein>